<evidence type="ECO:0000313" key="2">
    <source>
        <dbReference type="Proteomes" id="UP000886523"/>
    </source>
</evidence>
<comment type="caution">
    <text evidence="1">The sequence shown here is derived from an EMBL/GenBank/DDBJ whole genome shotgun (WGS) entry which is preliminary data.</text>
</comment>
<name>A0A9P6ALS2_9AGAM</name>
<protein>
    <submittedName>
        <fullName evidence="1">Uncharacterized protein</fullName>
    </submittedName>
</protein>
<reference evidence="1" key="1">
    <citation type="journal article" date="2020" name="Nat. Commun.">
        <title>Large-scale genome sequencing of mycorrhizal fungi provides insights into the early evolution of symbiotic traits.</title>
        <authorList>
            <person name="Miyauchi S."/>
            <person name="Kiss E."/>
            <person name="Kuo A."/>
            <person name="Drula E."/>
            <person name="Kohler A."/>
            <person name="Sanchez-Garcia M."/>
            <person name="Morin E."/>
            <person name="Andreopoulos B."/>
            <person name="Barry K.W."/>
            <person name="Bonito G."/>
            <person name="Buee M."/>
            <person name="Carver A."/>
            <person name="Chen C."/>
            <person name="Cichocki N."/>
            <person name="Clum A."/>
            <person name="Culley D."/>
            <person name="Crous P.W."/>
            <person name="Fauchery L."/>
            <person name="Girlanda M."/>
            <person name="Hayes R.D."/>
            <person name="Keri Z."/>
            <person name="LaButti K."/>
            <person name="Lipzen A."/>
            <person name="Lombard V."/>
            <person name="Magnuson J."/>
            <person name="Maillard F."/>
            <person name="Murat C."/>
            <person name="Nolan M."/>
            <person name="Ohm R.A."/>
            <person name="Pangilinan J."/>
            <person name="Pereira M.F."/>
            <person name="Perotto S."/>
            <person name="Peter M."/>
            <person name="Pfister S."/>
            <person name="Riley R."/>
            <person name="Sitrit Y."/>
            <person name="Stielow J.B."/>
            <person name="Szollosi G."/>
            <person name="Zifcakova L."/>
            <person name="Stursova M."/>
            <person name="Spatafora J.W."/>
            <person name="Tedersoo L."/>
            <person name="Vaario L.M."/>
            <person name="Yamada A."/>
            <person name="Yan M."/>
            <person name="Wang P."/>
            <person name="Xu J."/>
            <person name="Bruns T."/>
            <person name="Baldrian P."/>
            <person name="Vilgalys R."/>
            <person name="Dunand C."/>
            <person name="Henrissat B."/>
            <person name="Grigoriev I.V."/>
            <person name="Hibbett D."/>
            <person name="Nagy L.G."/>
            <person name="Martin F.M."/>
        </authorList>
    </citation>
    <scope>NUCLEOTIDE SEQUENCE</scope>
    <source>
        <strain evidence="1">UP504</strain>
    </source>
</reference>
<organism evidence="1 2">
    <name type="scientific">Hydnum rufescens UP504</name>
    <dbReference type="NCBI Taxonomy" id="1448309"/>
    <lineage>
        <taxon>Eukaryota</taxon>
        <taxon>Fungi</taxon>
        <taxon>Dikarya</taxon>
        <taxon>Basidiomycota</taxon>
        <taxon>Agaricomycotina</taxon>
        <taxon>Agaricomycetes</taxon>
        <taxon>Cantharellales</taxon>
        <taxon>Hydnaceae</taxon>
        <taxon>Hydnum</taxon>
    </lineage>
</organism>
<gene>
    <name evidence="1" type="ORF">BS47DRAFT_253282</name>
</gene>
<dbReference type="EMBL" id="MU129066">
    <property type="protein sequence ID" value="KAF9508061.1"/>
    <property type="molecule type" value="Genomic_DNA"/>
</dbReference>
<accession>A0A9P6ALS2</accession>
<dbReference type="Proteomes" id="UP000886523">
    <property type="component" value="Unassembled WGS sequence"/>
</dbReference>
<sequence length="114" mass="12127">MGNEPQGYKGWDGILGGKAGQFESGMKRLKGEVGVGGTGTGRSVRPNAAAFKNIETPSCEESPSWAHYASYNHCGSIANPFSTLLLVREMVKAPNKLSQYNTIQVSTGRGYTIG</sequence>
<evidence type="ECO:0000313" key="1">
    <source>
        <dbReference type="EMBL" id="KAF9508061.1"/>
    </source>
</evidence>
<dbReference type="AlphaFoldDB" id="A0A9P6ALS2"/>
<keyword evidence="2" id="KW-1185">Reference proteome</keyword>
<proteinExistence type="predicted"/>